<keyword evidence="2" id="KW-1185">Reference proteome</keyword>
<name>A0ACC0YIH4_9ROSI</name>
<organism evidence="1 2">
    <name type="scientific">Pistacia integerrima</name>
    <dbReference type="NCBI Taxonomy" id="434235"/>
    <lineage>
        <taxon>Eukaryota</taxon>
        <taxon>Viridiplantae</taxon>
        <taxon>Streptophyta</taxon>
        <taxon>Embryophyta</taxon>
        <taxon>Tracheophyta</taxon>
        <taxon>Spermatophyta</taxon>
        <taxon>Magnoliopsida</taxon>
        <taxon>eudicotyledons</taxon>
        <taxon>Gunneridae</taxon>
        <taxon>Pentapetalae</taxon>
        <taxon>rosids</taxon>
        <taxon>malvids</taxon>
        <taxon>Sapindales</taxon>
        <taxon>Anacardiaceae</taxon>
        <taxon>Pistacia</taxon>
    </lineage>
</organism>
<protein>
    <submittedName>
        <fullName evidence="1">Uncharacterized protein</fullName>
    </submittedName>
</protein>
<evidence type="ECO:0000313" key="2">
    <source>
        <dbReference type="Proteomes" id="UP001163603"/>
    </source>
</evidence>
<proteinExistence type="predicted"/>
<comment type="caution">
    <text evidence="1">The sequence shown here is derived from an EMBL/GenBank/DDBJ whole genome shotgun (WGS) entry which is preliminary data.</text>
</comment>
<dbReference type="EMBL" id="CM047741">
    <property type="protein sequence ID" value="KAJ0037248.1"/>
    <property type="molecule type" value="Genomic_DNA"/>
</dbReference>
<dbReference type="Proteomes" id="UP001163603">
    <property type="component" value="Chromosome 6"/>
</dbReference>
<reference evidence="2" key="1">
    <citation type="journal article" date="2023" name="G3 (Bethesda)">
        <title>Genome assembly and association tests identify interacting loci associated with vigor, precocity, and sex in interspecific pistachio rootstocks.</title>
        <authorList>
            <person name="Palmer W."/>
            <person name="Jacygrad E."/>
            <person name="Sagayaradj S."/>
            <person name="Cavanaugh K."/>
            <person name="Han R."/>
            <person name="Bertier L."/>
            <person name="Beede B."/>
            <person name="Kafkas S."/>
            <person name="Golino D."/>
            <person name="Preece J."/>
            <person name="Michelmore R."/>
        </authorList>
    </citation>
    <scope>NUCLEOTIDE SEQUENCE [LARGE SCALE GENOMIC DNA]</scope>
</reference>
<evidence type="ECO:0000313" key="1">
    <source>
        <dbReference type="EMBL" id="KAJ0037248.1"/>
    </source>
</evidence>
<sequence>MVNVPLATLPSNGKTIPLVGFGTAEYPFNSTGSVKESTLHAIKLGYRHFDTAALYLCERPLGEAIAEALRLGLINSRDELFITSKLWLNNAHGHLVVPALQTTLKNLGLEYLDLYLIHYPLSLRPESDSSLLLKKDDIMKMDFESVWGAMEECQKLGLTKSIGISNFSCKKLEDLLAIAKIPPAVNQVELNPVWQQKKLRKFCEEKGIHITAYSPLGANGALWGTNRVMDSEVLQDIARAKGKSVAQICLRWVYEQRVSVLVKSFNQERMKENLDLFDWKLSQEELDKIEQIPQSRGNPAEFTVTEQGPYKSIEEFWDGEI</sequence>
<accession>A0ACC0YIH4</accession>
<gene>
    <name evidence="1" type="ORF">Pint_22032</name>
</gene>